<keyword evidence="2" id="KW-1185">Reference proteome</keyword>
<reference evidence="1 2" key="1">
    <citation type="submission" date="2023-04" db="EMBL/GenBank/DDBJ databases">
        <title>A novel bacteria isolated from coastal sediment.</title>
        <authorList>
            <person name="Liu X.-J."/>
            <person name="Du Z.-J."/>
        </authorList>
    </citation>
    <scope>NUCLEOTIDE SEQUENCE [LARGE SCALE GENOMIC DNA]</scope>
    <source>
        <strain evidence="1 2">SDUM461004</strain>
    </source>
</reference>
<organism evidence="1 2">
    <name type="scientific">Thalassobacterium sedimentorum</name>
    <dbReference type="NCBI Taxonomy" id="3041258"/>
    <lineage>
        <taxon>Bacteria</taxon>
        <taxon>Pseudomonadati</taxon>
        <taxon>Verrucomicrobiota</taxon>
        <taxon>Opitutia</taxon>
        <taxon>Puniceicoccales</taxon>
        <taxon>Coraliomargaritaceae</taxon>
        <taxon>Thalassobacterium</taxon>
    </lineage>
</organism>
<dbReference type="Proteomes" id="UP001243717">
    <property type="component" value="Unassembled WGS sequence"/>
</dbReference>
<accession>A0ABU1ANH6</accession>
<dbReference type="EMBL" id="JARXIC010000068">
    <property type="protein sequence ID" value="MDQ8196348.1"/>
    <property type="molecule type" value="Genomic_DNA"/>
</dbReference>
<dbReference type="RefSeq" id="WP_308986783.1">
    <property type="nucleotide sequence ID" value="NZ_JARXIC010000068.1"/>
</dbReference>
<protein>
    <submittedName>
        <fullName evidence="1">Uncharacterized protein</fullName>
    </submittedName>
</protein>
<name>A0ABU1ANH6_9BACT</name>
<proteinExistence type="predicted"/>
<sequence length="80" mass="9118">MNKKTCHRDCSLQIPLLALVIVSSLKRLFIIHSSNEKKLIIKNKIKKSLTGDMRNAFSAARFDRKVLARFFLWGGPQGFA</sequence>
<comment type="caution">
    <text evidence="1">The sequence shown here is derived from an EMBL/GenBank/DDBJ whole genome shotgun (WGS) entry which is preliminary data.</text>
</comment>
<gene>
    <name evidence="1" type="ORF">QEH59_18100</name>
</gene>
<evidence type="ECO:0000313" key="2">
    <source>
        <dbReference type="Proteomes" id="UP001243717"/>
    </source>
</evidence>
<evidence type="ECO:0000313" key="1">
    <source>
        <dbReference type="EMBL" id="MDQ8196348.1"/>
    </source>
</evidence>